<dbReference type="Proteomes" id="UP000320176">
    <property type="component" value="Unassembled WGS sequence"/>
</dbReference>
<name>A0A5C6B2U1_9BACT</name>
<reference evidence="1 2" key="1">
    <citation type="submission" date="2019-02" db="EMBL/GenBank/DDBJ databases">
        <title>Deep-cultivation of Planctomycetes and their phenomic and genomic characterization uncovers novel biology.</title>
        <authorList>
            <person name="Wiegand S."/>
            <person name="Jogler M."/>
            <person name="Boedeker C."/>
            <person name="Pinto D."/>
            <person name="Vollmers J."/>
            <person name="Rivas-Marin E."/>
            <person name="Kohn T."/>
            <person name="Peeters S.H."/>
            <person name="Heuer A."/>
            <person name="Rast P."/>
            <person name="Oberbeckmann S."/>
            <person name="Bunk B."/>
            <person name="Jeske O."/>
            <person name="Meyerdierks A."/>
            <person name="Storesund J.E."/>
            <person name="Kallscheuer N."/>
            <person name="Luecker S."/>
            <person name="Lage O.M."/>
            <person name="Pohl T."/>
            <person name="Merkel B.J."/>
            <person name="Hornburger P."/>
            <person name="Mueller R.-W."/>
            <person name="Bruemmer F."/>
            <person name="Labrenz M."/>
            <person name="Spormann A.M."/>
            <person name="Op Den Camp H."/>
            <person name="Overmann J."/>
            <person name="Amann R."/>
            <person name="Jetten M.S.M."/>
            <person name="Mascher T."/>
            <person name="Medema M.H."/>
            <person name="Devos D.P."/>
            <person name="Kaster A.-K."/>
            <person name="Ovreas L."/>
            <person name="Rohde M."/>
            <person name="Galperin M.Y."/>
            <person name="Jogler C."/>
        </authorList>
    </citation>
    <scope>NUCLEOTIDE SEQUENCE [LARGE SCALE GENOMIC DNA]</scope>
    <source>
        <strain evidence="1 2">Pla52n</strain>
    </source>
</reference>
<organism evidence="1 2">
    <name type="scientific">Stieleria varia</name>
    <dbReference type="NCBI Taxonomy" id="2528005"/>
    <lineage>
        <taxon>Bacteria</taxon>
        <taxon>Pseudomonadati</taxon>
        <taxon>Planctomycetota</taxon>
        <taxon>Planctomycetia</taxon>
        <taxon>Pirellulales</taxon>
        <taxon>Pirellulaceae</taxon>
        <taxon>Stieleria</taxon>
    </lineage>
</organism>
<sequence>MSCLIDCDCDTACGHFFLPTPELCSFRRRCCVSCLLRSPSGSVGYWELLTVGELSRPTATVFDRLRGQREAFWWDDALVAMMLMVGRRMICSDDYDWYLETQVEVAKETGWDPAKSLQMYLPGLTPGVSFEIESF</sequence>
<accession>A0A5C6B2U1</accession>
<dbReference type="EMBL" id="SJPN01000002">
    <property type="protein sequence ID" value="TWU05851.1"/>
    <property type="molecule type" value="Genomic_DNA"/>
</dbReference>
<evidence type="ECO:0000313" key="1">
    <source>
        <dbReference type="EMBL" id="TWU05851.1"/>
    </source>
</evidence>
<evidence type="ECO:0000313" key="2">
    <source>
        <dbReference type="Proteomes" id="UP000320176"/>
    </source>
</evidence>
<keyword evidence="2" id="KW-1185">Reference proteome</keyword>
<gene>
    <name evidence="1" type="ORF">Pla52n_15660</name>
</gene>
<proteinExistence type="predicted"/>
<dbReference type="AlphaFoldDB" id="A0A5C6B2U1"/>
<protein>
    <submittedName>
        <fullName evidence="1">Uncharacterized protein</fullName>
    </submittedName>
</protein>
<comment type="caution">
    <text evidence="1">The sequence shown here is derived from an EMBL/GenBank/DDBJ whole genome shotgun (WGS) entry which is preliminary data.</text>
</comment>